<dbReference type="PANTHER" id="PTHR12550:SF70">
    <property type="entry name" value="JIL-1 ANCHORING AND STABILIZING PROTEIN, ISOFORM A"/>
    <property type="match status" value="1"/>
</dbReference>
<comment type="caution">
    <text evidence="3">The sequence shown here is derived from an EMBL/GenBank/DDBJ whole genome shotgun (WGS) entry which is preliminary data.</text>
</comment>
<evidence type="ECO:0000313" key="4">
    <source>
        <dbReference type="Proteomes" id="UP001626550"/>
    </source>
</evidence>
<dbReference type="PANTHER" id="PTHR12550">
    <property type="entry name" value="HEPATOMA-DERIVED GROWTH FACTOR-RELATED"/>
    <property type="match status" value="1"/>
</dbReference>
<dbReference type="Pfam" id="PF00855">
    <property type="entry name" value="PWWP"/>
    <property type="match status" value="1"/>
</dbReference>
<feature type="compositionally biased region" description="Basic and acidic residues" evidence="1">
    <location>
        <begin position="226"/>
        <end position="250"/>
    </location>
</feature>
<feature type="compositionally biased region" description="Acidic residues" evidence="1">
    <location>
        <begin position="198"/>
        <end position="225"/>
    </location>
</feature>
<keyword evidence="4" id="KW-1185">Reference proteome</keyword>
<feature type="compositionally biased region" description="Low complexity" evidence="1">
    <location>
        <begin position="140"/>
        <end position="155"/>
    </location>
</feature>
<dbReference type="SUPFAM" id="SSF63748">
    <property type="entry name" value="Tudor/PWWP/MBT"/>
    <property type="match status" value="1"/>
</dbReference>
<sequence length="344" mass="38457">MKGWPAWPARVSVNVCRNCCQVEETPVDVKMPKGKAQVFFFGTHQTAFIAEKDLHDFHLHREKFSKAKSTGFKAALEEAESNSDVPVPLPTKEAETIDLSGSESSTPAPKKPTRKRAAPAKPQPAPNPKRRTRSRPPPKSNNLISDSSSLSSLSDVATSPKESAALSCSKPVKDAEENGVSAEEEEKEKPPSEHVEENNNESDQKEEEEEENNDESDQKEEEEEENNNKSDQKDEEEEPKKEEKEEKDGGDSDSSDSLKITKRRGRRWKRKRSHDSSDEDELQLLEEPTTDKYHDAVVEQVEEKVDPLTFLASKCKALKSALVRGAEDFDQACAVMQQVQALAE</sequence>
<feature type="non-terminal residue" evidence="3">
    <location>
        <position position="344"/>
    </location>
</feature>
<feature type="compositionally biased region" description="Basic residues" evidence="1">
    <location>
        <begin position="260"/>
        <end position="273"/>
    </location>
</feature>
<name>A0ABD2PS76_9PLAT</name>
<dbReference type="Gene3D" id="2.30.30.140">
    <property type="match status" value="1"/>
</dbReference>
<evidence type="ECO:0000313" key="3">
    <source>
        <dbReference type="EMBL" id="KAL3309281.1"/>
    </source>
</evidence>
<reference evidence="3 4" key="1">
    <citation type="submission" date="2024-11" db="EMBL/GenBank/DDBJ databases">
        <title>Adaptive evolution of stress response genes in parasites aligns with host niche diversity.</title>
        <authorList>
            <person name="Hahn C."/>
            <person name="Resl P."/>
        </authorList>
    </citation>
    <scope>NUCLEOTIDE SEQUENCE [LARGE SCALE GENOMIC DNA]</scope>
    <source>
        <strain evidence="3">EGGRZ-B1_66</strain>
        <tissue evidence="3">Body</tissue>
    </source>
</reference>
<accession>A0ABD2PS76</accession>
<evidence type="ECO:0000256" key="1">
    <source>
        <dbReference type="SAM" id="MobiDB-lite"/>
    </source>
</evidence>
<dbReference type="InterPro" id="IPR000313">
    <property type="entry name" value="PWWP_dom"/>
</dbReference>
<feature type="region of interest" description="Disordered" evidence="1">
    <location>
        <begin position="75"/>
        <end position="290"/>
    </location>
</feature>
<organism evidence="3 4">
    <name type="scientific">Cichlidogyrus casuarinus</name>
    <dbReference type="NCBI Taxonomy" id="1844966"/>
    <lineage>
        <taxon>Eukaryota</taxon>
        <taxon>Metazoa</taxon>
        <taxon>Spiralia</taxon>
        <taxon>Lophotrochozoa</taxon>
        <taxon>Platyhelminthes</taxon>
        <taxon>Monogenea</taxon>
        <taxon>Monopisthocotylea</taxon>
        <taxon>Dactylogyridea</taxon>
        <taxon>Ancyrocephalidae</taxon>
        <taxon>Cichlidogyrus</taxon>
    </lineage>
</organism>
<dbReference type="Proteomes" id="UP001626550">
    <property type="component" value="Unassembled WGS sequence"/>
</dbReference>
<dbReference type="AlphaFoldDB" id="A0ABD2PS76"/>
<feature type="compositionally biased region" description="Basic and acidic residues" evidence="1">
    <location>
        <begin position="187"/>
        <end position="197"/>
    </location>
</feature>
<proteinExistence type="predicted"/>
<protein>
    <submittedName>
        <fullName evidence="3">Cyclic nucleotide gated channel beta 1</fullName>
    </submittedName>
</protein>
<dbReference type="EMBL" id="JBJKFK010004094">
    <property type="protein sequence ID" value="KAL3309281.1"/>
    <property type="molecule type" value="Genomic_DNA"/>
</dbReference>
<evidence type="ECO:0000259" key="2">
    <source>
        <dbReference type="Pfam" id="PF00855"/>
    </source>
</evidence>
<feature type="domain" description="PWWP" evidence="2">
    <location>
        <begin position="1"/>
        <end position="82"/>
    </location>
</feature>
<gene>
    <name evidence="3" type="primary">CNGB1</name>
    <name evidence="3" type="ORF">Ciccas_012175</name>
</gene>